<dbReference type="Proteomes" id="UP000294678">
    <property type="component" value="Unassembled WGS sequence"/>
</dbReference>
<evidence type="ECO:0000256" key="1">
    <source>
        <dbReference type="ARBA" id="ARBA00004651"/>
    </source>
</evidence>
<dbReference type="SUPFAM" id="SSF160964">
    <property type="entry name" value="MalF N-terminal region-like"/>
    <property type="match status" value="1"/>
</dbReference>
<evidence type="ECO:0000256" key="3">
    <source>
        <dbReference type="ARBA" id="ARBA00022475"/>
    </source>
</evidence>
<dbReference type="InterPro" id="IPR051393">
    <property type="entry name" value="ABC_transporter_permease"/>
</dbReference>
<evidence type="ECO:0000256" key="4">
    <source>
        <dbReference type="ARBA" id="ARBA00022692"/>
    </source>
</evidence>
<dbReference type="PANTHER" id="PTHR30193">
    <property type="entry name" value="ABC TRANSPORTER PERMEASE PROTEIN"/>
    <property type="match status" value="1"/>
</dbReference>
<dbReference type="SUPFAM" id="SSF161098">
    <property type="entry name" value="MetI-like"/>
    <property type="match status" value="1"/>
</dbReference>
<dbReference type="PROSITE" id="PS50928">
    <property type="entry name" value="ABC_TM1"/>
    <property type="match status" value="1"/>
</dbReference>
<dbReference type="Pfam" id="PF00528">
    <property type="entry name" value="BPD_transp_1"/>
    <property type="match status" value="1"/>
</dbReference>
<sequence>MKGFFKNKENYGYLFILPFFITFLIFSLFPILYTFFLSFNYYDGLSDMEFAGLAHYKRLITDPFFWTSLYNTCKIWFWNIIPQIGVALFLAGLFTLNKVKGEGFFKAVFYFPNLVTAASIALLFNVLLDWQHGPINQILIALHFIKDPINFLNIPSYAQNTVSLIQWWMWFGQTTIILLAGMSAIPETYYEAARVDGATKMQIFFKITLPLLKPTMLYVSVTSLIGGMQLFDVPAVLTDGIGAPQNSLMTMIIFLYNQAFRYENFGYASAVAYGIFAIISVLSFIIFKYMKNDK</sequence>
<keyword evidence="2 7" id="KW-0813">Transport</keyword>
<proteinExistence type="inferred from homology"/>
<keyword evidence="6 7" id="KW-0472">Membrane</keyword>
<dbReference type="GO" id="GO:0005886">
    <property type="term" value="C:plasma membrane"/>
    <property type="evidence" value="ECO:0007669"/>
    <property type="project" value="UniProtKB-SubCell"/>
</dbReference>
<gene>
    <name evidence="9" type="ORF">EV215_1947</name>
</gene>
<feature type="transmembrane region" description="Helical" evidence="7">
    <location>
        <begin position="75"/>
        <end position="96"/>
    </location>
</feature>
<evidence type="ECO:0000256" key="5">
    <source>
        <dbReference type="ARBA" id="ARBA00022989"/>
    </source>
</evidence>
<accession>A0AA46DXM9</accession>
<dbReference type="Gene3D" id="1.10.3720.10">
    <property type="entry name" value="MetI-like"/>
    <property type="match status" value="1"/>
</dbReference>
<evidence type="ECO:0000313" key="10">
    <source>
        <dbReference type="Proteomes" id="UP000294678"/>
    </source>
</evidence>
<dbReference type="InterPro" id="IPR035906">
    <property type="entry name" value="MetI-like_sf"/>
</dbReference>
<feature type="transmembrane region" description="Helical" evidence="7">
    <location>
        <begin position="265"/>
        <end position="287"/>
    </location>
</feature>
<dbReference type="EMBL" id="SOBG01000009">
    <property type="protein sequence ID" value="TDT67940.1"/>
    <property type="molecule type" value="Genomic_DNA"/>
</dbReference>
<feature type="transmembrane region" description="Helical" evidence="7">
    <location>
        <begin position="167"/>
        <end position="190"/>
    </location>
</feature>
<feature type="transmembrane region" description="Helical" evidence="7">
    <location>
        <begin position="12"/>
        <end position="36"/>
    </location>
</feature>
<dbReference type="AlphaFoldDB" id="A0AA46DXM9"/>
<keyword evidence="4 7" id="KW-0812">Transmembrane</keyword>
<organism evidence="9 10">
    <name type="scientific">Hypnocyclicus thermotrophus</name>
    <dbReference type="NCBI Taxonomy" id="1627895"/>
    <lineage>
        <taxon>Bacteria</taxon>
        <taxon>Fusobacteriati</taxon>
        <taxon>Fusobacteriota</taxon>
        <taxon>Fusobacteriia</taxon>
        <taxon>Fusobacteriales</taxon>
        <taxon>Fusobacteriaceae</taxon>
        <taxon>Hypnocyclicus</taxon>
    </lineage>
</organism>
<evidence type="ECO:0000259" key="8">
    <source>
        <dbReference type="PROSITE" id="PS50928"/>
    </source>
</evidence>
<comment type="caution">
    <text evidence="9">The sequence shown here is derived from an EMBL/GenBank/DDBJ whole genome shotgun (WGS) entry which is preliminary data.</text>
</comment>
<keyword evidence="3" id="KW-1003">Cell membrane</keyword>
<evidence type="ECO:0000256" key="7">
    <source>
        <dbReference type="RuleBase" id="RU363032"/>
    </source>
</evidence>
<dbReference type="GO" id="GO:0055085">
    <property type="term" value="P:transmembrane transport"/>
    <property type="evidence" value="ECO:0007669"/>
    <property type="project" value="InterPro"/>
</dbReference>
<keyword evidence="10" id="KW-1185">Reference proteome</keyword>
<evidence type="ECO:0000256" key="2">
    <source>
        <dbReference type="ARBA" id="ARBA00022448"/>
    </source>
</evidence>
<reference evidence="9 10" key="1">
    <citation type="submission" date="2019-03" db="EMBL/GenBank/DDBJ databases">
        <title>Genomic Encyclopedia of Type Strains, Phase IV (KMG-IV): sequencing the most valuable type-strain genomes for metagenomic binning, comparative biology and taxonomic classification.</title>
        <authorList>
            <person name="Goeker M."/>
        </authorList>
    </citation>
    <scope>NUCLEOTIDE SEQUENCE [LARGE SCALE GENOMIC DNA]</scope>
    <source>
        <strain evidence="9 10">DSM 100055</strain>
    </source>
</reference>
<protein>
    <submittedName>
        <fullName evidence="9">Multiple sugar transport system permease protein</fullName>
    </submittedName>
</protein>
<evidence type="ECO:0000313" key="9">
    <source>
        <dbReference type="EMBL" id="TDT67940.1"/>
    </source>
</evidence>
<dbReference type="RefSeq" id="WP_134113804.1">
    <property type="nucleotide sequence ID" value="NZ_SOBG01000009.1"/>
</dbReference>
<keyword evidence="9" id="KW-0762">Sugar transport</keyword>
<dbReference type="CDD" id="cd06261">
    <property type="entry name" value="TM_PBP2"/>
    <property type="match status" value="1"/>
</dbReference>
<dbReference type="PANTHER" id="PTHR30193:SF37">
    <property type="entry name" value="INNER MEMBRANE ABC TRANSPORTER PERMEASE PROTEIN YCJO"/>
    <property type="match status" value="1"/>
</dbReference>
<name>A0AA46DXM9_9FUSO</name>
<feature type="domain" description="ABC transmembrane type-1" evidence="8">
    <location>
        <begin position="69"/>
        <end position="286"/>
    </location>
</feature>
<feature type="transmembrane region" description="Helical" evidence="7">
    <location>
        <begin position="211"/>
        <end position="231"/>
    </location>
</feature>
<comment type="subcellular location">
    <subcellularLocation>
        <location evidence="1 7">Cell membrane</location>
        <topology evidence="1 7">Multi-pass membrane protein</topology>
    </subcellularLocation>
</comment>
<evidence type="ECO:0000256" key="6">
    <source>
        <dbReference type="ARBA" id="ARBA00023136"/>
    </source>
</evidence>
<dbReference type="InterPro" id="IPR000515">
    <property type="entry name" value="MetI-like"/>
</dbReference>
<comment type="similarity">
    <text evidence="7">Belongs to the binding-protein-dependent transport system permease family.</text>
</comment>
<feature type="transmembrane region" description="Helical" evidence="7">
    <location>
        <begin position="108"/>
        <end position="128"/>
    </location>
</feature>
<keyword evidence="5 7" id="KW-1133">Transmembrane helix</keyword>